<comment type="caution">
    <text evidence="1">The sequence shown here is derived from an EMBL/GenBank/DDBJ whole genome shotgun (WGS) entry which is preliminary data.</text>
</comment>
<protein>
    <submittedName>
        <fullName evidence="1">Uncharacterized protein</fullName>
    </submittedName>
</protein>
<organism evidence="1 2">
    <name type="scientific">Prunus dulcis</name>
    <name type="common">Almond</name>
    <name type="synonym">Amygdalus dulcis</name>
    <dbReference type="NCBI Taxonomy" id="3755"/>
    <lineage>
        <taxon>Eukaryota</taxon>
        <taxon>Viridiplantae</taxon>
        <taxon>Streptophyta</taxon>
        <taxon>Embryophyta</taxon>
        <taxon>Tracheophyta</taxon>
        <taxon>Spermatophyta</taxon>
        <taxon>Magnoliopsida</taxon>
        <taxon>eudicotyledons</taxon>
        <taxon>Gunneridae</taxon>
        <taxon>Pentapetalae</taxon>
        <taxon>rosids</taxon>
        <taxon>fabids</taxon>
        <taxon>Rosales</taxon>
        <taxon>Rosaceae</taxon>
        <taxon>Amygdaloideae</taxon>
        <taxon>Amygdaleae</taxon>
        <taxon>Prunus</taxon>
    </lineage>
</organism>
<dbReference type="AlphaFoldDB" id="A0AAD4ZR85"/>
<keyword evidence="2" id="KW-1185">Reference proteome</keyword>
<name>A0AAD4ZR85_PRUDU</name>
<gene>
    <name evidence="1" type="ORF">L3X38_005672</name>
</gene>
<evidence type="ECO:0000313" key="1">
    <source>
        <dbReference type="EMBL" id="KAI5352780.1"/>
    </source>
</evidence>
<sequence length="72" mass="8380">MTQFMWGKKKTKENGKEIKEASIITKNEEQGLQKLFLALAQHSYRCQSGRFAEDAGFVLDEQQGFIRHHLPR</sequence>
<reference evidence="1 2" key="1">
    <citation type="journal article" date="2022" name="G3 (Bethesda)">
        <title>Whole-genome sequence and methylome profiling of the almond [Prunus dulcis (Mill.) D.A. Webb] cultivar 'Nonpareil'.</title>
        <authorList>
            <person name="D'Amico-Willman K.M."/>
            <person name="Ouma W.Z."/>
            <person name="Meulia T."/>
            <person name="Sideli G.M."/>
            <person name="Gradziel T.M."/>
            <person name="Fresnedo-Ramirez J."/>
        </authorList>
    </citation>
    <scope>NUCLEOTIDE SEQUENCE [LARGE SCALE GENOMIC DNA]</scope>
    <source>
        <strain evidence="1">Clone GOH B32 T37-40</strain>
    </source>
</reference>
<dbReference type="EMBL" id="JAJFAZ020000001">
    <property type="protein sequence ID" value="KAI5352780.1"/>
    <property type="molecule type" value="Genomic_DNA"/>
</dbReference>
<dbReference type="Proteomes" id="UP001054821">
    <property type="component" value="Chromosome 1"/>
</dbReference>
<evidence type="ECO:0000313" key="2">
    <source>
        <dbReference type="Proteomes" id="UP001054821"/>
    </source>
</evidence>
<accession>A0AAD4ZR85</accession>
<proteinExistence type="predicted"/>